<sequence>MHRLTLLFLALSVTIEAASPTWSAWGEWGAVCTECSGAISRGRSRVCIPGDDLTLCSGSRLEEELCIDCTGHWNEWSEGTVCSDDCGLCGKYTRLRECTNAAGCPTPTCE</sequence>
<organism evidence="2 3">
    <name type="scientific">Necator americanus</name>
    <name type="common">Human hookworm</name>
    <dbReference type="NCBI Taxonomy" id="51031"/>
    <lineage>
        <taxon>Eukaryota</taxon>
        <taxon>Metazoa</taxon>
        <taxon>Ecdysozoa</taxon>
        <taxon>Nematoda</taxon>
        <taxon>Chromadorea</taxon>
        <taxon>Rhabditida</taxon>
        <taxon>Rhabditina</taxon>
        <taxon>Rhabditomorpha</taxon>
        <taxon>Strongyloidea</taxon>
        <taxon>Ancylostomatidae</taxon>
        <taxon>Bunostominae</taxon>
        <taxon>Necator</taxon>
    </lineage>
</organism>
<dbReference type="OMA" id="CPLEAEW"/>
<reference evidence="3" key="1">
    <citation type="journal article" date="2014" name="Nat. Genet.">
        <title>Genome of the human hookworm Necator americanus.</title>
        <authorList>
            <person name="Tang Y.T."/>
            <person name="Gao X."/>
            <person name="Rosa B.A."/>
            <person name="Abubucker S."/>
            <person name="Hallsworth-Pepin K."/>
            <person name="Martin J."/>
            <person name="Tyagi R."/>
            <person name="Heizer E."/>
            <person name="Zhang X."/>
            <person name="Bhonagiri-Palsikar V."/>
            <person name="Minx P."/>
            <person name="Warren W.C."/>
            <person name="Wang Q."/>
            <person name="Zhan B."/>
            <person name="Hotez P.J."/>
            <person name="Sternberg P.W."/>
            <person name="Dougall A."/>
            <person name="Gaze S.T."/>
            <person name="Mulvenna J."/>
            <person name="Sotillo J."/>
            <person name="Ranganathan S."/>
            <person name="Rabelo E.M."/>
            <person name="Wilson R.K."/>
            <person name="Felgner P.L."/>
            <person name="Bethony J."/>
            <person name="Hawdon J.M."/>
            <person name="Gasser R.B."/>
            <person name="Loukas A."/>
            <person name="Mitreva M."/>
        </authorList>
    </citation>
    <scope>NUCLEOTIDE SEQUENCE [LARGE SCALE GENOMIC DNA]</scope>
</reference>
<dbReference type="OrthoDB" id="5789104at2759"/>
<protein>
    <recommendedName>
        <fullName evidence="4">Thrombospondin type 1 domain protein</fullName>
    </recommendedName>
</protein>
<dbReference type="KEGG" id="nai:NECAME_01771"/>
<feature type="signal peptide" evidence="1">
    <location>
        <begin position="1"/>
        <end position="17"/>
    </location>
</feature>
<evidence type="ECO:0000313" key="3">
    <source>
        <dbReference type="Proteomes" id="UP000053676"/>
    </source>
</evidence>
<dbReference type="InterPro" id="IPR000884">
    <property type="entry name" value="TSP1_rpt"/>
</dbReference>
<keyword evidence="1" id="KW-0732">Signal</keyword>
<name>W2TP50_NECAM</name>
<evidence type="ECO:0000256" key="1">
    <source>
        <dbReference type="SAM" id="SignalP"/>
    </source>
</evidence>
<dbReference type="AlphaFoldDB" id="W2TP50"/>
<dbReference type="EMBL" id="KI658196">
    <property type="protein sequence ID" value="ETN83464.1"/>
    <property type="molecule type" value="Genomic_DNA"/>
</dbReference>
<evidence type="ECO:0000313" key="2">
    <source>
        <dbReference type="EMBL" id="ETN83464.1"/>
    </source>
</evidence>
<proteinExistence type="predicted"/>
<gene>
    <name evidence="2" type="ORF">NECAME_01771</name>
</gene>
<accession>W2TP50</accession>
<dbReference type="STRING" id="51031.W2TP50"/>
<evidence type="ECO:0008006" key="4">
    <source>
        <dbReference type="Google" id="ProtNLM"/>
    </source>
</evidence>
<feature type="chain" id="PRO_5004825627" description="Thrombospondin type 1 domain protein" evidence="1">
    <location>
        <begin position="18"/>
        <end position="110"/>
    </location>
</feature>
<keyword evidence="3" id="KW-1185">Reference proteome</keyword>
<dbReference type="PROSITE" id="PS50092">
    <property type="entry name" value="TSP1"/>
    <property type="match status" value="1"/>
</dbReference>
<dbReference type="Proteomes" id="UP000053676">
    <property type="component" value="Unassembled WGS sequence"/>
</dbReference>